<proteinExistence type="predicted"/>
<keyword evidence="2" id="KW-1185">Reference proteome</keyword>
<name>A0A380TQE3_9PAST</name>
<reference evidence="1 2" key="1">
    <citation type="submission" date="2018-06" db="EMBL/GenBank/DDBJ databases">
        <authorList>
            <consortium name="Pathogen Informatics"/>
            <person name="Doyle S."/>
        </authorList>
    </citation>
    <scope>NUCLEOTIDE SEQUENCE [LARGE SCALE GENOMIC DNA]</scope>
    <source>
        <strain evidence="1 2">NCTC10801</strain>
    </source>
</reference>
<evidence type="ECO:0000313" key="1">
    <source>
        <dbReference type="EMBL" id="SUT90276.1"/>
    </source>
</evidence>
<dbReference type="AlphaFoldDB" id="A0A380TQE3"/>
<protein>
    <submittedName>
        <fullName evidence="1">Uncharacterized protein</fullName>
    </submittedName>
</protein>
<sequence>MKKLLMNAYALKAIIDMTQTSYAENGLFSNS</sequence>
<accession>A0A380TQE3</accession>
<dbReference type="Proteomes" id="UP000254649">
    <property type="component" value="Unassembled WGS sequence"/>
</dbReference>
<gene>
    <name evidence="1" type="ORF">NCTC10801_01184</name>
</gene>
<dbReference type="EMBL" id="UFRQ01000003">
    <property type="protein sequence ID" value="SUT90276.1"/>
    <property type="molecule type" value="Genomic_DNA"/>
</dbReference>
<organism evidence="1 2">
    <name type="scientific">[Actinobacillus] rossii</name>
    <dbReference type="NCBI Taxonomy" id="123820"/>
    <lineage>
        <taxon>Bacteria</taxon>
        <taxon>Pseudomonadati</taxon>
        <taxon>Pseudomonadota</taxon>
        <taxon>Gammaproteobacteria</taxon>
        <taxon>Pasteurellales</taxon>
        <taxon>Pasteurellaceae</taxon>
    </lineage>
</organism>
<evidence type="ECO:0000313" key="2">
    <source>
        <dbReference type="Proteomes" id="UP000254649"/>
    </source>
</evidence>